<feature type="region of interest" description="Disordered" evidence="8">
    <location>
        <begin position="1"/>
        <end position="33"/>
    </location>
</feature>
<reference evidence="10" key="1">
    <citation type="journal article" date="2020" name="Stud. Mycol.">
        <title>101 Dothideomycetes genomes: a test case for predicting lifestyles and emergence of pathogens.</title>
        <authorList>
            <person name="Haridas S."/>
            <person name="Albert R."/>
            <person name="Binder M."/>
            <person name="Bloem J."/>
            <person name="Labutti K."/>
            <person name="Salamov A."/>
            <person name="Andreopoulos B."/>
            <person name="Baker S."/>
            <person name="Barry K."/>
            <person name="Bills G."/>
            <person name="Bluhm B."/>
            <person name="Cannon C."/>
            <person name="Castanera R."/>
            <person name="Culley D."/>
            <person name="Daum C."/>
            <person name="Ezra D."/>
            <person name="Gonzalez J."/>
            <person name="Henrissat B."/>
            <person name="Kuo A."/>
            <person name="Liang C."/>
            <person name="Lipzen A."/>
            <person name="Lutzoni F."/>
            <person name="Magnuson J."/>
            <person name="Mondo S."/>
            <person name="Nolan M."/>
            <person name="Ohm R."/>
            <person name="Pangilinan J."/>
            <person name="Park H.-J."/>
            <person name="Ramirez L."/>
            <person name="Alfaro M."/>
            <person name="Sun H."/>
            <person name="Tritt A."/>
            <person name="Yoshinaga Y."/>
            <person name="Zwiers L.-H."/>
            <person name="Turgeon B."/>
            <person name="Goodwin S."/>
            <person name="Spatafora J."/>
            <person name="Crous P."/>
            <person name="Grigoriev I."/>
        </authorList>
    </citation>
    <scope>NUCLEOTIDE SEQUENCE</scope>
    <source>
        <strain evidence="10">CBS 133067</strain>
    </source>
</reference>
<keyword evidence="5" id="KW-0256">Endoplasmic reticulum</keyword>
<feature type="transmembrane region" description="Helical" evidence="9">
    <location>
        <begin position="203"/>
        <end position="223"/>
    </location>
</feature>
<keyword evidence="6 9" id="KW-1133">Transmembrane helix</keyword>
<evidence type="ECO:0000256" key="9">
    <source>
        <dbReference type="SAM" id="Phobius"/>
    </source>
</evidence>
<evidence type="ECO:0000256" key="1">
    <source>
        <dbReference type="ARBA" id="ARBA00004477"/>
    </source>
</evidence>
<protein>
    <recommendedName>
        <fullName evidence="12">Glycosylphosphatidylinositol anchor biosynthesis protein 11</fullName>
    </recommendedName>
</protein>
<feature type="transmembrane region" description="Helical" evidence="9">
    <location>
        <begin position="161"/>
        <end position="182"/>
    </location>
</feature>
<evidence type="ECO:0000313" key="10">
    <source>
        <dbReference type="EMBL" id="KAF2103981.1"/>
    </source>
</evidence>
<name>A0A9P4ITH3_9PEZI</name>
<sequence length="263" mass="27855">MNRHALITEKKGAGPEKSDQKAPPSPAPSPSAPITTLDSGLARIYTHLHPLLVLSLFFFRFQATVEDPVTTLTNGLAPLGILQIIYVVLCLPATGSSTPSSAAKPTPKPSRGKKTQAGKGDGGVAGRTVPAMLSHLLTTLLATPLLTIILILFGAPVTSKLWETLLCAAHMSALAIMPLVYVHGVDEGRWWEVASLMSPVDEVFGAAIGTMVGAWAGAVPIPLDWDREWQKWPVTIVTGAYMGWAVGKLLGGTLLRGKRIDLG</sequence>
<keyword evidence="3" id="KW-0337">GPI-anchor biosynthesis</keyword>
<dbReference type="GO" id="GO:0006506">
    <property type="term" value="P:GPI anchor biosynthetic process"/>
    <property type="evidence" value="ECO:0007669"/>
    <property type="project" value="UniProtKB-KW"/>
</dbReference>
<feature type="region of interest" description="Disordered" evidence="8">
    <location>
        <begin position="96"/>
        <end position="123"/>
    </location>
</feature>
<dbReference type="GO" id="GO:0005789">
    <property type="term" value="C:endoplasmic reticulum membrane"/>
    <property type="evidence" value="ECO:0007669"/>
    <property type="project" value="UniProtKB-SubCell"/>
</dbReference>
<accession>A0A9P4ITH3</accession>
<evidence type="ECO:0000256" key="3">
    <source>
        <dbReference type="ARBA" id="ARBA00022502"/>
    </source>
</evidence>
<keyword evidence="4 9" id="KW-0812">Transmembrane</keyword>
<evidence type="ECO:0000256" key="8">
    <source>
        <dbReference type="SAM" id="MobiDB-lite"/>
    </source>
</evidence>
<feature type="transmembrane region" description="Helical" evidence="9">
    <location>
        <begin position="75"/>
        <end position="94"/>
    </location>
</feature>
<evidence type="ECO:0000256" key="4">
    <source>
        <dbReference type="ARBA" id="ARBA00022692"/>
    </source>
</evidence>
<feature type="compositionally biased region" description="Low complexity" evidence="8">
    <location>
        <begin position="96"/>
        <end position="105"/>
    </location>
</feature>
<proteinExistence type="predicted"/>
<dbReference type="Proteomes" id="UP000799772">
    <property type="component" value="Unassembled WGS sequence"/>
</dbReference>
<evidence type="ECO:0000256" key="5">
    <source>
        <dbReference type="ARBA" id="ARBA00022824"/>
    </source>
</evidence>
<feature type="transmembrane region" description="Helical" evidence="9">
    <location>
        <begin position="136"/>
        <end position="155"/>
    </location>
</feature>
<keyword evidence="11" id="KW-1185">Reference proteome</keyword>
<gene>
    <name evidence="10" type="ORF">NA57DRAFT_70192</name>
</gene>
<evidence type="ECO:0000256" key="2">
    <source>
        <dbReference type="ARBA" id="ARBA00004687"/>
    </source>
</evidence>
<dbReference type="EMBL" id="ML978121">
    <property type="protein sequence ID" value="KAF2103981.1"/>
    <property type="molecule type" value="Genomic_DNA"/>
</dbReference>
<dbReference type="AlphaFoldDB" id="A0A9P4ITH3"/>
<dbReference type="Pfam" id="PF06699">
    <property type="entry name" value="PIG-F"/>
    <property type="match status" value="1"/>
</dbReference>
<evidence type="ECO:0000256" key="7">
    <source>
        <dbReference type="ARBA" id="ARBA00023136"/>
    </source>
</evidence>
<comment type="caution">
    <text evidence="10">The sequence shown here is derived from an EMBL/GenBank/DDBJ whole genome shotgun (WGS) entry which is preliminary data.</text>
</comment>
<evidence type="ECO:0000313" key="11">
    <source>
        <dbReference type="Proteomes" id="UP000799772"/>
    </source>
</evidence>
<feature type="transmembrane region" description="Helical" evidence="9">
    <location>
        <begin position="235"/>
        <end position="255"/>
    </location>
</feature>
<comment type="pathway">
    <text evidence="2">Glycolipid biosynthesis; glycosylphosphatidylinositol-anchor biosynthesis.</text>
</comment>
<feature type="compositionally biased region" description="Basic and acidic residues" evidence="8">
    <location>
        <begin position="1"/>
        <end position="20"/>
    </location>
</feature>
<evidence type="ECO:0008006" key="12">
    <source>
        <dbReference type="Google" id="ProtNLM"/>
    </source>
</evidence>
<organism evidence="10 11">
    <name type="scientific">Rhizodiscina lignyota</name>
    <dbReference type="NCBI Taxonomy" id="1504668"/>
    <lineage>
        <taxon>Eukaryota</taxon>
        <taxon>Fungi</taxon>
        <taxon>Dikarya</taxon>
        <taxon>Ascomycota</taxon>
        <taxon>Pezizomycotina</taxon>
        <taxon>Dothideomycetes</taxon>
        <taxon>Pleosporomycetidae</taxon>
        <taxon>Aulographales</taxon>
        <taxon>Rhizodiscinaceae</taxon>
        <taxon>Rhizodiscina</taxon>
    </lineage>
</organism>
<dbReference type="InterPro" id="IPR009580">
    <property type="entry name" value="GPI_biosynthesis_protein_Pig-F"/>
</dbReference>
<keyword evidence="7 9" id="KW-0472">Membrane</keyword>
<evidence type="ECO:0000256" key="6">
    <source>
        <dbReference type="ARBA" id="ARBA00022989"/>
    </source>
</evidence>
<dbReference type="OrthoDB" id="17366at2759"/>
<comment type="subcellular location">
    <subcellularLocation>
        <location evidence="1">Endoplasmic reticulum membrane</location>
        <topology evidence="1">Multi-pass membrane protein</topology>
    </subcellularLocation>
</comment>